<evidence type="ECO:0000259" key="4">
    <source>
        <dbReference type="Pfam" id="PF21365"/>
    </source>
</evidence>
<evidence type="ECO:0000259" key="3">
    <source>
        <dbReference type="Pfam" id="PF01055"/>
    </source>
</evidence>
<dbReference type="InterPro" id="IPR000322">
    <property type="entry name" value="Glyco_hydro_31_TIM"/>
</dbReference>
<proteinExistence type="inferred from homology"/>
<dbReference type="EMBL" id="BLLF01004280">
    <property type="protein sequence ID" value="GFH29297.1"/>
    <property type="molecule type" value="Genomic_DNA"/>
</dbReference>
<evidence type="ECO:0000313" key="5">
    <source>
        <dbReference type="EMBL" id="GFH29297.1"/>
    </source>
</evidence>
<comment type="similarity">
    <text evidence="1 2">Belongs to the glycosyl hydrolase 31 family.</text>
</comment>
<name>A0A6A0ABM4_HAELA</name>
<comment type="caution">
    <text evidence="5">The sequence shown here is derived from an EMBL/GenBank/DDBJ whole genome shotgun (WGS) entry which is preliminary data.</text>
</comment>
<evidence type="ECO:0008006" key="7">
    <source>
        <dbReference type="Google" id="ProtNLM"/>
    </source>
</evidence>
<dbReference type="InterPro" id="IPR017853">
    <property type="entry name" value="GH"/>
</dbReference>
<feature type="domain" description="Glycoside hydrolase family 31 TIM barrel" evidence="3">
    <location>
        <begin position="1"/>
        <end position="51"/>
    </location>
</feature>
<dbReference type="SUPFAM" id="SSF51011">
    <property type="entry name" value="Glycosyl hydrolase domain"/>
    <property type="match status" value="1"/>
</dbReference>
<dbReference type="GO" id="GO:0004553">
    <property type="term" value="F:hydrolase activity, hydrolyzing O-glycosyl compounds"/>
    <property type="evidence" value="ECO:0007669"/>
    <property type="project" value="InterPro"/>
</dbReference>
<organism evidence="5 6">
    <name type="scientific">Haematococcus lacustris</name>
    <name type="common">Green alga</name>
    <name type="synonym">Haematococcus pluvialis</name>
    <dbReference type="NCBI Taxonomy" id="44745"/>
    <lineage>
        <taxon>Eukaryota</taxon>
        <taxon>Viridiplantae</taxon>
        <taxon>Chlorophyta</taxon>
        <taxon>core chlorophytes</taxon>
        <taxon>Chlorophyceae</taxon>
        <taxon>CS clade</taxon>
        <taxon>Chlamydomonadales</taxon>
        <taxon>Haematococcaceae</taxon>
        <taxon>Haematococcus</taxon>
    </lineage>
</organism>
<dbReference type="Gene3D" id="2.60.40.1180">
    <property type="entry name" value="Golgi alpha-mannosidase II"/>
    <property type="match status" value="1"/>
</dbReference>
<evidence type="ECO:0000256" key="2">
    <source>
        <dbReference type="RuleBase" id="RU361185"/>
    </source>
</evidence>
<keyword evidence="2" id="KW-0378">Hydrolase</keyword>
<feature type="non-terminal residue" evidence="5">
    <location>
        <position position="1"/>
    </location>
</feature>
<dbReference type="GO" id="GO:0005975">
    <property type="term" value="P:carbohydrate metabolic process"/>
    <property type="evidence" value="ECO:0007669"/>
    <property type="project" value="InterPro"/>
</dbReference>
<reference evidence="5 6" key="1">
    <citation type="submission" date="2020-02" db="EMBL/GenBank/DDBJ databases">
        <title>Draft genome sequence of Haematococcus lacustris strain NIES-144.</title>
        <authorList>
            <person name="Morimoto D."/>
            <person name="Nakagawa S."/>
            <person name="Yoshida T."/>
            <person name="Sawayama S."/>
        </authorList>
    </citation>
    <scope>NUCLEOTIDE SEQUENCE [LARGE SCALE GENOMIC DNA]</scope>
    <source>
        <strain evidence="5 6">NIES-144</strain>
    </source>
</reference>
<dbReference type="AlphaFoldDB" id="A0A6A0ABM4"/>
<dbReference type="Pfam" id="PF01055">
    <property type="entry name" value="Glyco_hydro_31_2nd"/>
    <property type="match status" value="1"/>
</dbReference>
<dbReference type="PANTHER" id="PTHR22762:SF133">
    <property type="entry name" value="P-TYPE DOMAIN-CONTAINING PROTEIN"/>
    <property type="match status" value="1"/>
</dbReference>
<feature type="non-terminal residue" evidence="5">
    <location>
        <position position="119"/>
    </location>
</feature>
<dbReference type="InterPro" id="IPR048395">
    <property type="entry name" value="Glyco_hydro_31_C"/>
</dbReference>
<keyword evidence="6" id="KW-1185">Reference proteome</keyword>
<evidence type="ECO:0000256" key="1">
    <source>
        <dbReference type="ARBA" id="ARBA00007806"/>
    </source>
</evidence>
<protein>
    <recommendedName>
        <fullName evidence="7">Alpha-glucosidase</fullName>
    </recommendedName>
</protein>
<dbReference type="Gene3D" id="3.20.20.80">
    <property type="entry name" value="Glycosidases"/>
    <property type="match status" value="1"/>
</dbReference>
<keyword evidence="2" id="KW-0326">Glycosidase</keyword>
<dbReference type="SUPFAM" id="SSF51445">
    <property type="entry name" value="(Trans)glycosidases"/>
    <property type="match status" value="1"/>
</dbReference>
<dbReference type="Pfam" id="PF21365">
    <property type="entry name" value="Glyco_hydro_31_3rd"/>
    <property type="match status" value="1"/>
</dbReference>
<sequence>WLAAGAFYTFARNHNTLGATPQEAYVWPAAAAAARAALGLRLALLPYLYTAHHTAHTRGGSVARPVWSLQPDDPQAHDAQLQWLLGDSVMVTPVMYEGQTGVTAYFPRGTWYSAWDHSQ</sequence>
<evidence type="ECO:0000313" key="6">
    <source>
        <dbReference type="Proteomes" id="UP000485058"/>
    </source>
</evidence>
<dbReference type="InterPro" id="IPR013780">
    <property type="entry name" value="Glyco_hydro_b"/>
</dbReference>
<gene>
    <name evidence="5" type="ORF">HaLaN_27935</name>
</gene>
<dbReference type="Proteomes" id="UP000485058">
    <property type="component" value="Unassembled WGS sequence"/>
</dbReference>
<dbReference type="PANTHER" id="PTHR22762">
    <property type="entry name" value="ALPHA-GLUCOSIDASE"/>
    <property type="match status" value="1"/>
</dbReference>
<accession>A0A6A0ABM4</accession>
<feature type="domain" description="Glycosyl hydrolase family 31 C-terminal" evidence="4">
    <location>
        <begin position="60"/>
        <end position="117"/>
    </location>
</feature>